<keyword evidence="5" id="KW-0029">Amino-acid transport</keyword>
<dbReference type="Gene3D" id="1.10.3720.10">
    <property type="entry name" value="MetI-like"/>
    <property type="match status" value="1"/>
</dbReference>
<dbReference type="EMBL" id="RKQZ01000001">
    <property type="protein sequence ID" value="RPF22132.1"/>
    <property type="molecule type" value="Genomic_DNA"/>
</dbReference>
<keyword evidence="7 8" id="KW-0472">Membrane</keyword>
<dbReference type="SUPFAM" id="SSF161098">
    <property type="entry name" value="MetI-like"/>
    <property type="match status" value="1"/>
</dbReference>
<evidence type="ECO:0000313" key="11">
    <source>
        <dbReference type="Proteomes" id="UP000280501"/>
    </source>
</evidence>
<proteinExistence type="inferred from homology"/>
<protein>
    <submittedName>
        <fullName evidence="10">Ectoine ABC transporter membrane protein /hydroxyectoine ABC transporter membrane protein /amino acid ABC transporter membrane protein 1 (PAAT family)</fullName>
    </submittedName>
</protein>
<feature type="transmembrane region" description="Helical" evidence="8">
    <location>
        <begin position="63"/>
        <end position="83"/>
    </location>
</feature>
<evidence type="ECO:0000256" key="8">
    <source>
        <dbReference type="RuleBase" id="RU363032"/>
    </source>
</evidence>
<dbReference type="NCBIfam" id="TIGR01726">
    <property type="entry name" value="HEQRo_perm_3TM"/>
    <property type="match status" value="1"/>
</dbReference>
<evidence type="ECO:0000256" key="6">
    <source>
        <dbReference type="ARBA" id="ARBA00022989"/>
    </source>
</evidence>
<accession>A0A3N4Z9Q1</accession>
<evidence type="ECO:0000259" key="9">
    <source>
        <dbReference type="PROSITE" id="PS50928"/>
    </source>
</evidence>
<keyword evidence="4 8" id="KW-0812">Transmembrane</keyword>
<evidence type="ECO:0000256" key="3">
    <source>
        <dbReference type="ARBA" id="ARBA00022475"/>
    </source>
</evidence>
<dbReference type="PANTHER" id="PTHR30614:SF0">
    <property type="entry name" value="L-CYSTINE TRANSPORT SYSTEM PERMEASE PROTEIN TCYL"/>
    <property type="match status" value="1"/>
</dbReference>
<dbReference type="InterPro" id="IPR010065">
    <property type="entry name" value="AA_ABC_transptr_permease_3TM"/>
</dbReference>
<dbReference type="CDD" id="cd06261">
    <property type="entry name" value="TM_PBP2"/>
    <property type="match status" value="1"/>
</dbReference>
<keyword evidence="3" id="KW-1003">Cell membrane</keyword>
<dbReference type="GO" id="GO:0043190">
    <property type="term" value="C:ATP-binding cassette (ABC) transporter complex"/>
    <property type="evidence" value="ECO:0007669"/>
    <property type="project" value="InterPro"/>
</dbReference>
<dbReference type="Pfam" id="PF00528">
    <property type="entry name" value="BPD_transp_1"/>
    <property type="match status" value="1"/>
</dbReference>
<dbReference type="PANTHER" id="PTHR30614">
    <property type="entry name" value="MEMBRANE COMPONENT OF AMINO ACID ABC TRANSPORTER"/>
    <property type="match status" value="1"/>
</dbReference>
<keyword evidence="11" id="KW-1185">Reference proteome</keyword>
<evidence type="ECO:0000256" key="2">
    <source>
        <dbReference type="ARBA" id="ARBA00022448"/>
    </source>
</evidence>
<dbReference type="InterPro" id="IPR035906">
    <property type="entry name" value="MetI-like_sf"/>
</dbReference>
<comment type="similarity">
    <text evidence="8">Belongs to the binding-protein-dependent transport system permease family.</text>
</comment>
<dbReference type="AlphaFoldDB" id="A0A3N4Z9Q1"/>
<dbReference type="InterPro" id="IPR043429">
    <property type="entry name" value="ArtM/GltK/GlnP/TcyL/YhdX-like"/>
</dbReference>
<dbReference type="OrthoDB" id="92598at2"/>
<feature type="transmembrane region" description="Helical" evidence="8">
    <location>
        <begin position="20"/>
        <end position="42"/>
    </location>
</feature>
<evidence type="ECO:0000256" key="4">
    <source>
        <dbReference type="ARBA" id="ARBA00022692"/>
    </source>
</evidence>
<evidence type="ECO:0000313" key="10">
    <source>
        <dbReference type="EMBL" id="RPF22132.1"/>
    </source>
</evidence>
<comment type="caution">
    <text evidence="10">The sequence shown here is derived from an EMBL/GenBank/DDBJ whole genome shotgun (WGS) entry which is preliminary data.</text>
</comment>
<keyword evidence="6 8" id="KW-1133">Transmembrane helix</keyword>
<evidence type="ECO:0000256" key="5">
    <source>
        <dbReference type="ARBA" id="ARBA00022970"/>
    </source>
</evidence>
<dbReference type="PROSITE" id="PS50928">
    <property type="entry name" value="ABC_TM1"/>
    <property type="match status" value="1"/>
</dbReference>
<dbReference type="RefSeq" id="WP_123815096.1">
    <property type="nucleotide sequence ID" value="NZ_RKQZ01000001.1"/>
</dbReference>
<organism evidence="10 11">
    <name type="scientific">Myceligenerans xiligouense</name>
    <dbReference type="NCBI Taxonomy" id="253184"/>
    <lineage>
        <taxon>Bacteria</taxon>
        <taxon>Bacillati</taxon>
        <taxon>Actinomycetota</taxon>
        <taxon>Actinomycetes</taxon>
        <taxon>Micrococcales</taxon>
        <taxon>Promicromonosporaceae</taxon>
        <taxon>Myceligenerans</taxon>
    </lineage>
</organism>
<comment type="subcellular location">
    <subcellularLocation>
        <location evidence="1 8">Cell membrane</location>
        <topology evidence="1 8">Multi-pass membrane protein</topology>
    </subcellularLocation>
</comment>
<dbReference type="Proteomes" id="UP000280501">
    <property type="component" value="Unassembled WGS sequence"/>
</dbReference>
<reference evidence="10 11" key="1">
    <citation type="submission" date="2018-11" db="EMBL/GenBank/DDBJ databases">
        <title>Sequencing the genomes of 1000 actinobacteria strains.</title>
        <authorList>
            <person name="Klenk H.-P."/>
        </authorList>
    </citation>
    <scope>NUCLEOTIDE SEQUENCE [LARGE SCALE GENOMIC DNA]</scope>
    <source>
        <strain evidence="10 11">DSM 15700</strain>
    </source>
</reference>
<keyword evidence="2 8" id="KW-0813">Transport</keyword>
<dbReference type="GO" id="GO:0006865">
    <property type="term" value="P:amino acid transport"/>
    <property type="evidence" value="ECO:0007669"/>
    <property type="project" value="UniProtKB-KW"/>
</dbReference>
<evidence type="ECO:0000256" key="7">
    <source>
        <dbReference type="ARBA" id="ARBA00023136"/>
    </source>
</evidence>
<feature type="transmembrane region" description="Helical" evidence="8">
    <location>
        <begin position="193"/>
        <end position="213"/>
    </location>
</feature>
<dbReference type="GO" id="GO:0022857">
    <property type="term" value="F:transmembrane transporter activity"/>
    <property type="evidence" value="ECO:0007669"/>
    <property type="project" value="InterPro"/>
</dbReference>
<name>A0A3N4Z9Q1_9MICO</name>
<feature type="domain" description="ABC transmembrane type-1" evidence="9">
    <location>
        <begin position="18"/>
        <end position="213"/>
    </location>
</feature>
<evidence type="ECO:0000256" key="1">
    <source>
        <dbReference type="ARBA" id="ARBA00004651"/>
    </source>
</evidence>
<gene>
    <name evidence="10" type="ORF">EDD34_2779</name>
</gene>
<dbReference type="InterPro" id="IPR000515">
    <property type="entry name" value="MetI-like"/>
</dbReference>
<sequence>MESWLLTGSQYMLLLRGALVTLQILGLAFVVGIVLSLVVGIARLSERTWIRGVALGFVEFARGISSIILLFIVAIAIPILLGVPQENLILLATLALGINMGGYGAEIIRGAIQSVPKGQAEASISLNLTSLQRLRHVILPQAMTVILPPMGNLTIEILKGTALVSLIGLTDVMQMARNIRQQQLADAVGNLPILYLNVLVLYFILAQVINLIFRLAERLMEKRYEGGPALTTEELERMRPTSAEGTVS</sequence>